<keyword evidence="2" id="KW-0732">Signal</keyword>
<feature type="transmembrane region" description="Helical" evidence="1">
    <location>
        <begin position="52"/>
        <end position="73"/>
    </location>
</feature>
<feature type="signal peptide" evidence="2">
    <location>
        <begin position="1"/>
        <end position="22"/>
    </location>
</feature>
<protein>
    <submittedName>
        <fullName evidence="3">Uncharacterized protein</fullName>
    </submittedName>
</protein>
<organism evidence="3 4">
    <name type="scientific">Almyronema epifaneia S1</name>
    <dbReference type="NCBI Taxonomy" id="2991925"/>
    <lineage>
        <taxon>Bacteria</taxon>
        <taxon>Bacillati</taxon>
        <taxon>Cyanobacteriota</taxon>
        <taxon>Cyanophyceae</taxon>
        <taxon>Nodosilineales</taxon>
        <taxon>Nodosilineaceae</taxon>
        <taxon>Almyronema</taxon>
        <taxon>Almyronema epifaneia</taxon>
    </lineage>
</organism>
<dbReference type="RefSeq" id="WP_377962513.1">
    <property type="nucleotide sequence ID" value="NZ_JBHZOL010000031.1"/>
</dbReference>
<reference evidence="3 4" key="1">
    <citation type="submission" date="2024-10" db="EMBL/GenBank/DDBJ databases">
        <authorList>
            <person name="Ratan Roy A."/>
            <person name="Morales Sandoval P.H."/>
            <person name="De Los Santos Villalobos S."/>
            <person name="Chakraborty S."/>
            <person name="Mukherjee J."/>
        </authorList>
    </citation>
    <scope>NUCLEOTIDE SEQUENCE [LARGE SCALE GENOMIC DNA]</scope>
    <source>
        <strain evidence="3 4">S1</strain>
    </source>
</reference>
<keyword evidence="1" id="KW-1133">Transmembrane helix</keyword>
<evidence type="ECO:0000256" key="2">
    <source>
        <dbReference type="SAM" id="SignalP"/>
    </source>
</evidence>
<dbReference type="EMBL" id="JBHZOL010000031">
    <property type="protein sequence ID" value="MFE4105622.1"/>
    <property type="molecule type" value="Genomic_DNA"/>
</dbReference>
<proteinExistence type="predicted"/>
<feature type="chain" id="PRO_5045183581" evidence="2">
    <location>
        <begin position="23"/>
        <end position="120"/>
    </location>
</feature>
<evidence type="ECO:0000313" key="3">
    <source>
        <dbReference type="EMBL" id="MFE4105622.1"/>
    </source>
</evidence>
<sequence length="120" mass="12724">MYSTPPYFLLVAGLLASFAAGAAFNTTLQQSIQTWAKNPAKQPLSQLKGPQIFVPFVGICLGVCVFLAAGLSIFGFSLKIAFAIAAVLTLLSGLLIWSQFGKILIQLEQGGSRALDLDAF</sequence>
<evidence type="ECO:0000256" key="1">
    <source>
        <dbReference type="SAM" id="Phobius"/>
    </source>
</evidence>
<evidence type="ECO:0000313" key="4">
    <source>
        <dbReference type="Proteomes" id="UP001600165"/>
    </source>
</evidence>
<comment type="caution">
    <text evidence="3">The sequence shown here is derived from an EMBL/GenBank/DDBJ whole genome shotgun (WGS) entry which is preliminary data.</text>
</comment>
<accession>A0ABW6ID06</accession>
<name>A0ABW6ID06_9CYAN</name>
<keyword evidence="4" id="KW-1185">Reference proteome</keyword>
<feature type="transmembrane region" description="Helical" evidence="1">
    <location>
        <begin position="80"/>
        <end position="100"/>
    </location>
</feature>
<keyword evidence="1" id="KW-0472">Membrane</keyword>
<keyword evidence="1" id="KW-0812">Transmembrane</keyword>
<dbReference type="Proteomes" id="UP001600165">
    <property type="component" value="Unassembled WGS sequence"/>
</dbReference>
<gene>
    <name evidence="3" type="ORF">ACFVKH_04990</name>
</gene>